<sequence>MWQILLSSLVIFVSTSIDYIVLLTILFGTLSSDHLKKSILLGQYLGTALLVCLSLAVRFVIVLVPEEWLIGLLGVVPIYIGIRAIFRDEEIEEEAVEEKVAGKKFLEMSLVVTLLTLASGGDNLGVYIPYFASLSSLEVAAVLLVFGIGTFFLCQISYHLAKAPKISEIIERYEKIIVPLVFISLGFYILAENGSLSHLLEMLKRLFD</sequence>
<evidence type="ECO:0000313" key="3">
    <source>
        <dbReference type="Proteomes" id="UP000249495"/>
    </source>
</evidence>
<keyword evidence="1" id="KW-1133">Transmembrane helix</keyword>
<dbReference type="STRING" id="1123303.GCA_000372425_00439"/>
<evidence type="ECO:0000313" key="2">
    <source>
        <dbReference type="EMBL" id="SQF40343.1"/>
    </source>
</evidence>
<dbReference type="NCBIfam" id="TIGR00779">
    <property type="entry name" value="cad"/>
    <property type="match status" value="1"/>
</dbReference>
<proteinExistence type="predicted"/>
<reference evidence="2 3" key="1">
    <citation type="submission" date="2018-06" db="EMBL/GenBank/DDBJ databases">
        <authorList>
            <consortium name="Pathogen Informatics"/>
            <person name="Doyle S."/>
        </authorList>
    </citation>
    <scope>NUCLEOTIDE SEQUENCE [LARGE SCALE GENOMIC DNA]</scope>
    <source>
        <strain evidence="2 3">NCTC12278</strain>
    </source>
</reference>
<dbReference type="AlphaFoldDB" id="A0A2X3W939"/>
<dbReference type="OrthoDB" id="7995400at2"/>
<protein>
    <submittedName>
        <fullName evidence="2">Cad superfamily protein</fullName>
    </submittedName>
</protein>
<feature type="transmembrane region" description="Helical" evidence="1">
    <location>
        <begin position="6"/>
        <end position="27"/>
    </location>
</feature>
<evidence type="ECO:0000256" key="1">
    <source>
        <dbReference type="SAM" id="Phobius"/>
    </source>
</evidence>
<feature type="transmembrane region" description="Helical" evidence="1">
    <location>
        <begin position="173"/>
        <end position="191"/>
    </location>
</feature>
<dbReference type="KEGG" id="sfer:NCTC12278_00910"/>
<dbReference type="Pfam" id="PF03596">
    <property type="entry name" value="Cad"/>
    <property type="match status" value="1"/>
</dbReference>
<name>A0A2X3W939_9STRE</name>
<organism evidence="2 3">
    <name type="scientific">Streptococcus ferus</name>
    <dbReference type="NCBI Taxonomy" id="1345"/>
    <lineage>
        <taxon>Bacteria</taxon>
        <taxon>Bacillati</taxon>
        <taxon>Bacillota</taxon>
        <taxon>Bacilli</taxon>
        <taxon>Lactobacillales</taxon>
        <taxon>Streptococcaceae</taxon>
        <taxon>Streptococcus</taxon>
    </lineage>
</organism>
<keyword evidence="1" id="KW-0472">Membrane</keyword>
<feature type="transmembrane region" description="Helical" evidence="1">
    <location>
        <begin position="140"/>
        <end position="161"/>
    </location>
</feature>
<dbReference type="Proteomes" id="UP000249495">
    <property type="component" value="Chromosome 1"/>
</dbReference>
<accession>A0A2X3W939</accession>
<feature type="transmembrane region" description="Helical" evidence="1">
    <location>
        <begin position="39"/>
        <end position="62"/>
    </location>
</feature>
<dbReference type="InterPro" id="IPR004676">
    <property type="entry name" value="Cd-R_transporter"/>
</dbReference>
<dbReference type="RefSeq" id="WP_018029767.1">
    <property type="nucleotide sequence ID" value="NZ_LS483343.1"/>
</dbReference>
<dbReference type="EMBL" id="LS483343">
    <property type="protein sequence ID" value="SQF40343.1"/>
    <property type="molecule type" value="Genomic_DNA"/>
</dbReference>
<feature type="transmembrane region" description="Helical" evidence="1">
    <location>
        <begin position="68"/>
        <end position="86"/>
    </location>
</feature>
<gene>
    <name evidence="2" type="ORF">NCTC12278_00910</name>
</gene>
<feature type="transmembrane region" description="Helical" evidence="1">
    <location>
        <begin position="106"/>
        <end position="128"/>
    </location>
</feature>
<keyword evidence="3" id="KW-1185">Reference proteome</keyword>
<keyword evidence="1" id="KW-0812">Transmembrane</keyword>